<dbReference type="Gene3D" id="2.40.50.40">
    <property type="match status" value="1"/>
</dbReference>
<organism evidence="3 4">
    <name type="scientific">Sphingobacterium gobiense</name>
    <dbReference type="NCBI Taxonomy" id="1382456"/>
    <lineage>
        <taxon>Bacteria</taxon>
        <taxon>Pseudomonadati</taxon>
        <taxon>Bacteroidota</taxon>
        <taxon>Sphingobacteriia</taxon>
        <taxon>Sphingobacteriales</taxon>
        <taxon>Sphingobacteriaceae</taxon>
        <taxon>Sphingobacterium</taxon>
    </lineage>
</organism>
<evidence type="ECO:0000313" key="3">
    <source>
        <dbReference type="EMBL" id="PRD55792.1"/>
    </source>
</evidence>
<keyword evidence="1" id="KW-0812">Transmembrane</keyword>
<dbReference type="Proteomes" id="UP000238642">
    <property type="component" value="Unassembled WGS sequence"/>
</dbReference>
<sequence length="298" mass="34741">MLKINFYVFYFFFIQISNNTESFEHSVAIASVYIVAVVIIEIGQNCLHLCFRTGHYVKAGLMVAASYSLLAMIAFYVLHRSDNFVAKEIWNSQIDASWSVFLPNFNKFYWTFFKYAVILFLIKQILLMLRLLSFRKRTKLTTVLKTETTLSAPSCKKLATWRDQEGENDLPSSEKKMDTSPIELPESFDLMTIKVGAVTYALDVFSIVYLEVYDDTTTVYLNDDSHVEVKIPLSRLLDRLPKSRFVKVHDSRAIAVPYFLRETGGHVYMRCYEDKGLKLGRADRFPEYKEWKERNRLK</sequence>
<dbReference type="EMBL" id="PVBS01000001">
    <property type="protein sequence ID" value="PRD55792.1"/>
    <property type="molecule type" value="Genomic_DNA"/>
</dbReference>
<keyword evidence="1" id="KW-1133">Transmembrane helix</keyword>
<protein>
    <recommendedName>
        <fullName evidence="2">HTH LytTR-type domain-containing protein</fullName>
    </recommendedName>
</protein>
<feature type="transmembrane region" description="Helical" evidence="1">
    <location>
        <begin position="108"/>
        <end position="129"/>
    </location>
</feature>
<accession>A0A2S9JR75</accession>
<dbReference type="InterPro" id="IPR007492">
    <property type="entry name" value="LytTR_DNA-bd_dom"/>
</dbReference>
<dbReference type="GO" id="GO:0003677">
    <property type="term" value="F:DNA binding"/>
    <property type="evidence" value="ECO:0007669"/>
    <property type="project" value="InterPro"/>
</dbReference>
<name>A0A2S9JR75_9SPHI</name>
<evidence type="ECO:0000256" key="1">
    <source>
        <dbReference type="SAM" id="Phobius"/>
    </source>
</evidence>
<gene>
    <name evidence="3" type="ORF">C5749_00375</name>
</gene>
<feature type="transmembrane region" description="Helical" evidence="1">
    <location>
        <begin position="27"/>
        <end position="47"/>
    </location>
</feature>
<reference evidence="3 4" key="1">
    <citation type="submission" date="2018-02" db="EMBL/GenBank/DDBJ databases">
        <title>The draft genome of Sphingobacterium gobiense H7.</title>
        <authorList>
            <person name="Li L."/>
            <person name="Liu L."/>
            <person name="Zhang X."/>
            <person name="Wang T."/>
            <person name="Liang L."/>
        </authorList>
    </citation>
    <scope>NUCLEOTIDE SEQUENCE [LARGE SCALE GENOMIC DNA]</scope>
    <source>
        <strain evidence="3 4">ACCC 05757</strain>
    </source>
</reference>
<keyword evidence="4" id="KW-1185">Reference proteome</keyword>
<evidence type="ECO:0000313" key="4">
    <source>
        <dbReference type="Proteomes" id="UP000238642"/>
    </source>
</evidence>
<feature type="domain" description="HTH LytTR-type" evidence="2">
    <location>
        <begin position="200"/>
        <end position="253"/>
    </location>
</feature>
<dbReference type="AlphaFoldDB" id="A0A2S9JR75"/>
<evidence type="ECO:0000259" key="2">
    <source>
        <dbReference type="Pfam" id="PF04397"/>
    </source>
</evidence>
<keyword evidence="1" id="KW-0472">Membrane</keyword>
<comment type="caution">
    <text evidence="3">The sequence shown here is derived from an EMBL/GenBank/DDBJ whole genome shotgun (WGS) entry which is preliminary data.</text>
</comment>
<dbReference type="Pfam" id="PF04397">
    <property type="entry name" value="LytTR"/>
    <property type="match status" value="1"/>
</dbReference>
<proteinExistence type="predicted"/>
<feature type="transmembrane region" description="Helical" evidence="1">
    <location>
        <begin position="59"/>
        <end position="78"/>
    </location>
</feature>